<keyword evidence="1" id="KW-0812">Transmembrane</keyword>
<name>A0AAN8FNH4_TRICO</name>
<organism evidence="2 3">
    <name type="scientific">Trichostrongylus colubriformis</name>
    <name type="common">Black scour worm</name>
    <dbReference type="NCBI Taxonomy" id="6319"/>
    <lineage>
        <taxon>Eukaryota</taxon>
        <taxon>Metazoa</taxon>
        <taxon>Ecdysozoa</taxon>
        <taxon>Nematoda</taxon>
        <taxon>Chromadorea</taxon>
        <taxon>Rhabditida</taxon>
        <taxon>Rhabditina</taxon>
        <taxon>Rhabditomorpha</taxon>
        <taxon>Strongyloidea</taxon>
        <taxon>Trichostrongylidae</taxon>
        <taxon>Trichostrongylus</taxon>
    </lineage>
</organism>
<proteinExistence type="predicted"/>
<feature type="transmembrane region" description="Helical" evidence="1">
    <location>
        <begin position="31"/>
        <end position="51"/>
    </location>
</feature>
<dbReference type="AlphaFoldDB" id="A0AAN8FNH4"/>
<evidence type="ECO:0000256" key="1">
    <source>
        <dbReference type="SAM" id="Phobius"/>
    </source>
</evidence>
<evidence type="ECO:0000313" key="3">
    <source>
        <dbReference type="Proteomes" id="UP001331761"/>
    </source>
</evidence>
<gene>
    <name evidence="2" type="ORF">GCK32_013965</name>
</gene>
<evidence type="ECO:0000313" key="2">
    <source>
        <dbReference type="EMBL" id="KAK5973210.1"/>
    </source>
</evidence>
<reference evidence="2 3" key="1">
    <citation type="submission" date="2019-10" db="EMBL/GenBank/DDBJ databases">
        <title>Assembly and Annotation for the nematode Trichostrongylus colubriformis.</title>
        <authorList>
            <person name="Martin J."/>
        </authorList>
    </citation>
    <scope>NUCLEOTIDE SEQUENCE [LARGE SCALE GENOMIC DNA]</scope>
    <source>
        <strain evidence="2">G859</strain>
        <tissue evidence="2">Whole worm</tissue>
    </source>
</reference>
<keyword evidence="1" id="KW-1133">Transmembrane helix</keyword>
<keyword evidence="1" id="KW-0472">Membrane</keyword>
<protein>
    <submittedName>
        <fullName evidence="2">Uncharacterized protein</fullName>
    </submittedName>
</protein>
<comment type="caution">
    <text evidence="2">The sequence shown here is derived from an EMBL/GenBank/DDBJ whole genome shotgun (WGS) entry which is preliminary data.</text>
</comment>
<sequence length="141" mass="16063">MEHVAEVSPPSPRMRNHLTTSPISTVDSWNWVLALTVLLVFTAFGILCICLRSRLRKYLAKVKEQEEARKAAKRAGQRTAEKPSRFRIPLRYRKWRLSKSVVELPLSTGDPDDCYVAQPFSTCRENQVLLEPPPQIAVTTT</sequence>
<keyword evidence="3" id="KW-1185">Reference proteome</keyword>
<dbReference type="Proteomes" id="UP001331761">
    <property type="component" value="Unassembled WGS sequence"/>
</dbReference>
<accession>A0AAN8FNH4</accession>
<dbReference type="EMBL" id="WIXE01015767">
    <property type="protein sequence ID" value="KAK5973210.1"/>
    <property type="molecule type" value="Genomic_DNA"/>
</dbReference>